<accession>A0ABY4ZU03</accession>
<evidence type="ECO:0000313" key="6">
    <source>
        <dbReference type="Proteomes" id="UP001057520"/>
    </source>
</evidence>
<evidence type="ECO:0000313" key="5">
    <source>
        <dbReference type="EMBL" id="USQ95406.1"/>
    </source>
</evidence>
<dbReference type="NCBIfam" id="TIGR02772">
    <property type="entry name" value="Ku_bact"/>
    <property type="match status" value="1"/>
</dbReference>
<protein>
    <recommendedName>
        <fullName evidence="2">Non-homologous end joining protein Ku</fullName>
    </recommendedName>
</protein>
<dbReference type="InterPro" id="IPR009187">
    <property type="entry name" value="Prok_Ku"/>
</dbReference>
<organism evidence="5 6">
    <name type="scientific">Caulobacter segnis</name>
    <dbReference type="NCBI Taxonomy" id="88688"/>
    <lineage>
        <taxon>Bacteria</taxon>
        <taxon>Pseudomonadati</taxon>
        <taxon>Pseudomonadota</taxon>
        <taxon>Alphaproteobacteria</taxon>
        <taxon>Caulobacterales</taxon>
        <taxon>Caulobacteraceae</taxon>
        <taxon>Caulobacter</taxon>
    </lineage>
</organism>
<dbReference type="SUPFAM" id="SSF100939">
    <property type="entry name" value="SPOC domain-like"/>
    <property type="match status" value="1"/>
</dbReference>
<keyword evidence="2" id="KW-0234">DNA repair</keyword>
<keyword evidence="6" id="KW-1185">Reference proteome</keyword>
<feature type="domain" description="Ku" evidence="4">
    <location>
        <begin position="54"/>
        <end position="183"/>
    </location>
</feature>
<comment type="similarity">
    <text evidence="2">Belongs to the prokaryotic Ku family.</text>
</comment>
<comment type="function">
    <text evidence="2">With LigD forms a non-homologous end joining (NHEJ) DNA repair enzyme, which repairs dsDNA breaks with reduced fidelity. Binds linear dsDNA with 5'- and 3'- overhangs but not closed circular dsDNA nor ssDNA. Recruits and stimulates the ligase activity of LigD.</text>
</comment>
<dbReference type="InterPro" id="IPR016194">
    <property type="entry name" value="SPOC-like_C_dom_sf"/>
</dbReference>
<evidence type="ECO:0000256" key="3">
    <source>
        <dbReference type="SAM" id="MobiDB-lite"/>
    </source>
</evidence>
<dbReference type="CDD" id="cd00789">
    <property type="entry name" value="KU_like"/>
    <property type="match status" value="1"/>
</dbReference>
<feature type="region of interest" description="Disordered" evidence="3">
    <location>
        <begin position="255"/>
        <end position="298"/>
    </location>
</feature>
<dbReference type="PANTHER" id="PTHR41251">
    <property type="entry name" value="NON-HOMOLOGOUS END JOINING PROTEIN KU"/>
    <property type="match status" value="1"/>
</dbReference>
<dbReference type="PIRSF" id="PIRSF006493">
    <property type="entry name" value="Prok_Ku"/>
    <property type="match status" value="1"/>
</dbReference>
<evidence type="ECO:0000259" key="4">
    <source>
        <dbReference type="SMART" id="SM00559"/>
    </source>
</evidence>
<reference evidence="5 6" key="1">
    <citation type="submission" date="2022-04" db="EMBL/GenBank/DDBJ databases">
        <title>Genome sequence of soybean root-associated Caulobacter segnis RL271.</title>
        <authorList>
            <person name="Longley R."/>
            <person name="Bonito G."/>
            <person name="Trigodet F."/>
            <person name="Crosson S."/>
            <person name="Fiebig A."/>
        </authorList>
    </citation>
    <scope>NUCLEOTIDE SEQUENCE [LARGE SCALE GENOMIC DNA]</scope>
    <source>
        <strain evidence="5 6">RL271</strain>
    </source>
</reference>
<keyword evidence="2" id="KW-0233">DNA recombination</keyword>
<evidence type="ECO:0000256" key="2">
    <source>
        <dbReference type="HAMAP-Rule" id="MF_01875"/>
    </source>
</evidence>
<name>A0ABY4ZU03_9CAUL</name>
<dbReference type="PANTHER" id="PTHR41251:SF1">
    <property type="entry name" value="NON-HOMOLOGOUS END JOINING PROTEIN KU"/>
    <property type="match status" value="1"/>
</dbReference>
<keyword evidence="2" id="KW-0227">DNA damage</keyword>
<dbReference type="SMART" id="SM00559">
    <property type="entry name" value="Ku78"/>
    <property type="match status" value="1"/>
</dbReference>
<gene>
    <name evidence="2" type="primary">ku</name>
    <name evidence="5" type="ORF">MZV50_23130</name>
</gene>
<proteinExistence type="inferred from homology"/>
<comment type="subunit">
    <text evidence="2">Homodimer. Interacts with LigD.</text>
</comment>
<dbReference type="EMBL" id="CP096040">
    <property type="protein sequence ID" value="USQ95406.1"/>
    <property type="molecule type" value="Genomic_DNA"/>
</dbReference>
<dbReference type="InterPro" id="IPR006164">
    <property type="entry name" value="DNA_bd_Ku70/Ku80"/>
</dbReference>
<keyword evidence="1 2" id="KW-0238">DNA-binding</keyword>
<dbReference type="Gene3D" id="2.40.290.10">
    <property type="match status" value="1"/>
</dbReference>
<dbReference type="Proteomes" id="UP001057520">
    <property type="component" value="Chromosome"/>
</dbReference>
<feature type="compositionally biased region" description="Low complexity" evidence="3">
    <location>
        <begin position="261"/>
        <end position="291"/>
    </location>
</feature>
<dbReference type="Pfam" id="PF02735">
    <property type="entry name" value="Ku"/>
    <property type="match status" value="1"/>
</dbReference>
<dbReference type="HAMAP" id="MF_01875">
    <property type="entry name" value="Prokaryotic_Ku"/>
    <property type="match status" value="1"/>
</dbReference>
<evidence type="ECO:0000256" key="1">
    <source>
        <dbReference type="ARBA" id="ARBA00023125"/>
    </source>
</evidence>
<sequence>MAYRPTWQGHLRLSLVTCPVALYTATNSGGEVHFNLINPDTNNRIKMVTTDPDTGPIERSKLVKGYEVSKGEYILMTQDEINSVKLESTKTIDIERFVPAEDIDRRYWDNPYYLAPDGKLAQEAFAVIRESMARSGQIALGRVVMSTRERLLALEPHDKGILAYTLRTDAEVRNEAEVFGSISDAKPDEAMIAIAQKIIEQKEGPFDPSQFVDRYEEALKDLIKAKQKGHKVAKVAEPEDTNVVDLMAALRASLGGKGDAPAKVKSTAKPAAKSKTATKPASRTAAKAPAKTAHKKAS</sequence>